<dbReference type="AlphaFoldDB" id="A0A7S5DSL4"/>
<accession>A0A7S5DSL4</accession>
<proteinExistence type="predicted"/>
<dbReference type="EMBL" id="MK318968">
    <property type="protein sequence ID" value="QCL09202.1"/>
    <property type="molecule type" value="Genomic_DNA"/>
</dbReference>
<gene>
    <name evidence="1" type="ORF">pC5.7b_335</name>
</gene>
<protein>
    <submittedName>
        <fullName evidence="1">Uncharacterized protein</fullName>
    </submittedName>
</protein>
<sequence>MHCTNTRSFLVKRVYSATKMLVINVTVVKSALCPSSILPKFRAGFHT</sequence>
<organism evidence="1">
    <name type="scientific">Rhizobium rhizogenes</name>
    <name type="common">Agrobacterium rhizogenes</name>
    <dbReference type="NCBI Taxonomy" id="359"/>
    <lineage>
        <taxon>Bacteria</taxon>
        <taxon>Pseudomonadati</taxon>
        <taxon>Pseudomonadota</taxon>
        <taxon>Alphaproteobacteria</taxon>
        <taxon>Hyphomicrobiales</taxon>
        <taxon>Rhizobiaceae</taxon>
        <taxon>Rhizobium/Agrobacterium group</taxon>
        <taxon>Rhizobium</taxon>
    </lineage>
</organism>
<name>A0A7S5DSL4_RHIRH</name>
<reference evidence="1" key="1">
    <citation type="submission" date="2018-12" db="EMBL/GenBank/DDBJ databases">
        <title>Three Rhizobium rhizogenes strains isolated from the same crown gall tumor carry diverse plasmids.</title>
        <authorList>
            <person name="Pulawska J."/>
            <person name="Kuzmanovic N."/>
        </authorList>
    </citation>
    <scope>NUCLEOTIDE SEQUENCE</scope>
    <source>
        <strain evidence="1">C5.7</strain>
        <plasmid evidence="1">pC5.7b</plasmid>
    </source>
</reference>
<geneLocation type="plasmid" evidence="1">
    <name>pC5.7b</name>
</geneLocation>
<evidence type="ECO:0000313" key="1">
    <source>
        <dbReference type="EMBL" id="QCL09202.1"/>
    </source>
</evidence>
<keyword evidence="1" id="KW-0614">Plasmid</keyword>